<sequence length="222" mass="23179">MASTGRLAAAQAALSVLQAALAVAIAVVVRQALWTFTGAWRWAPSWWSRTSADNVCLMTPGSANLCALAYVVVAASLLASCIAVLMQCMSRGRRVGRCCAAADLGLAVVLCAAWLAAAAAATIYGMRADAAGMPRGAARTAVWAMAWVLAGLWALSALAAVAARRAARRSVSETELSGAHTRYSRYNDTPFTDRSSKWKEARSAYLSRGAAPPPASPKHVAP</sequence>
<dbReference type="AlphaFoldDB" id="A0A2P6UZS4"/>
<proteinExistence type="predicted"/>
<reference evidence="3 4" key="1">
    <citation type="journal article" date="2018" name="Plant J.">
        <title>Genome sequences of Chlorella sorokiniana UTEX 1602 and Micractinium conductrix SAG 241.80: implications to maltose excretion by a green alga.</title>
        <authorList>
            <person name="Arriola M.B."/>
            <person name="Velmurugan N."/>
            <person name="Zhang Y."/>
            <person name="Plunkett M.H."/>
            <person name="Hondzo H."/>
            <person name="Barney B.M."/>
        </authorList>
    </citation>
    <scope>NUCLEOTIDE SEQUENCE [LARGE SCALE GENOMIC DNA]</scope>
    <source>
        <strain evidence="3 4">SAG 241.80</strain>
    </source>
</reference>
<keyword evidence="4" id="KW-1185">Reference proteome</keyword>
<organism evidence="3 4">
    <name type="scientific">Micractinium conductrix</name>
    <dbReference type="NCBI Taxonomy" id="554055"/>
    <lineage>
        <taxon>Eukaryota</taxon>
        <taxon>Viridiplantae</taxon>
        <taxon>Chlorophyta</taxon>
        <taxon>core chlorophytes</taxon>
        <taxon>Trebouxiophyceae</taxon>
        <taxon>Chlorellales</taxon>
        <taxon>Chlorellaceae</taxon>
        <taxon>Chlorella clade</taxon>
        <taxon>Micractinium</taxon>
    </lineage>
</organism>
<keyword evidence="2" id="KW-0472">Membrane</keyword>
<protein>
    <submittedName>
        <fullName evidence="3">Uncharacterized protein</fullName>
    </submittedName>
</protein>
<dbReference type="EMBL" id="LHPF02000065">
    <property type="protein sequence ID" value="PSC67329.1"/>
    <property type="molecule type" value="Genomic_DNA"/>
</dbReference>
<evidence type="ECO:0000313" key="4">
    <source>
        <dbReference type="Proteomes" id="UP000239649"/>
    </source>
</evidence>
<comment type="caution">
    <text evidence="3">The sequence shown here is derived from an EMBL/GenBank/DDBJ whole genome shotgun (WGS) entry which is preliminary data.</text>
</comment>
<evidence type="ECO:0000256" key="1">
    <source>
        <dbReference type="SAM" id="MobiDB-lite"/>
    </source>
</evidence>
<dbReference type="OrthoDB" id="508722at2759"/>
<feature type="transmembrane region" description="Helical" evidence="2">
    <location>
        <begin position="98"/>
        <end position="124"/>
    </location>
</feature>
<keyword evidence="2" id="KW-1133">Transmembrane helix</keyword>
<evidence type="ECO:0000256" key="2">
    <source>
        <dbReference type="SAM" id="Phobius"/>
    </source>
</evidence>
<feature type="transmembrane region" description="Helical" evidence="2">
    <location>
        <begin position="67"/>
        <end position="86"/>
    </location>
</feature>
<evidence type="ECO:0000313" key="3">
    <source>
        <dbReference type="EMBL" id="PSC67329.1"/>
    </source>
</evidence>
<dbReference type="Proteomes" id="UP000239649">
    <property type="component" value="Unassembled WGS sequence"/>
</dbReference>
<accession>A0A2P6UZS4</accession>
<name>A0A2P6UZS4_9CHLO</name>
<gene>
    <name evidence="3" type="ORF">C2E20_8991</name>
</gene>
<feature type="region of interest" description="Disordered" evidence="1">
    <location>
        <begin position="203"/>
        <end position="222"/>
    </location>
</feature>
<feature type="transmembrane region" description="Helical" evidence="2">
    <location>
        <begin position="144"/>
        <end position="163"/>
    </location>
</feature>
<keyword evidence="2" id="KW-0812">Transmembrane</keyword>